<dbReference type="InterPro" id="IPR011009">
    <property type="entry name" value="Kinase-like_dom_sf"/>
</dbReference>
<dbReference type="Proteomes" id="UP000199600">
    <property type="component" value="Unassembled WGS sequence"/>
</dbReference>
<dbReference type="RefSeq" id="WP_186410153.1">
    <property type="nucleotide sequence ID" value="NZ_FLQY01000062.1"/>
</dbReference>
<name>A0A1A8XJP7_9RHOO</name>
<keyword evidence="2" id="KW-1185">Reference proteome</keyword>
<dbReference type="GO" id="GO:0016301">
    <property type="term" value="F:kinase activity"/>
    <property type="evidence" value="ECO:0007669"/>
    <property type="project" value="UniProtKB-KW"/>
</dbReference>
<keyword evidence="1" id="KW-0418">Kinase</keyword>
<dbReference type="SUPFAM" id="SSF56112">
    <property type="entry name" value="Protein kinase-like (PK-like)"/>
    <property type="match status" value="1"/>
</dbReference>
<gene>
    <name evidence="1" type="ORF">PROAA_1540002</name>
</gene>
<proteinExistence type="predicted"/>
<reference evidence="1 2" key="1">
    <citation type="submission" date="2016-06" db="EMBL/GenBank/DDBJ databases">
        <authorList>
            <person name="Kjaerup R.B."/>
            <person name="Dalgaard T.S."/>
            <person name="Juul-Madsen H.R."/>
        </authorList>
    </citation>
    <scope>NUCLEOTIDE SEQUENCE [LARGE SCALE GENOMIC DNA]</scope>
    <source>
        <strain evidence="1">2</strain>
    </source>
</reference>
<accession>A0A1A8XJP7</accession>
<dbReference type="Pfam" id="PF06293">
    <property type="entry name" value="Kdo"/>
    <property type="match status" value="1"/>
</dbReference>
<sequence>MKRWWLNPDYANGEAERLFGTLDATFATKGEQVAKSPVSRVLRVTADGKRYYVKRYLGNGKNAVRRWFGLRGLVAPQRVVKEWKNLLLFRKWGIPTATLVGYGLERKYGSFVRGALITEEIPNTTDLERLATASDPCLRDRRWMAQVLRQVANITRTLHAAGFAHNDLKWRNLLVDGGGSPTVYLIDCPSGGMWWGVFLKYRIIKDLACLDKVAKYQLSRSQRLRFYLDYTGQRRSRPFVVFVL</sequence>
<evidence type="ECO:0000313" key="2">
    <source>
        <dbReference type="Proteomes" id="UP000199600"/>
    </source>
</evidence>
<organism evidence="1 2">
    <name type="scientific">Candidatus Propionivibrio aalborgensis</name>
    <dbReference type="NCBI Taxonomy" id="1860101"/>
    <lineage>
        <taxon>Bacteria</taxon>
        <taxon>Pseudomonadati</taxon>
        <taxon>Pseudomonadota</taxon>
        <taxon>Betaproteobacteria</taxon>
        <taxon>Rhodocyclales</taxon>
        <taxon>Rhodocyclaceae</taxon>
        <taxon>Propionivibrio</taxon>
    </lineage>
</organism>
<keyword evidence="1" id="KW-0808">Transferase</keyword>
<evidence type="ECO:0000313" key="1">
    <source>
        <dbReference type="EMBL" id="SBT05409.1"/>
    </source>
</evidence>
<dbReference type="EMBL" id="FLQY01000062">
    <property type="protein sequence ID" value="SBT05409.1"/>
    <property type="molecule type" value="Genomic_DNA"/>
</dbReference>
<dbReference type="Gene3D" id="1.10.510.10">
    <property type="entry name" value="Transferase(Phosphotransferase) domain 1"/>
    <property type="match status" value="1"/>
</dbReference>
<protein>
    <submittedName>
        <fullName evidence="1">Lipopolysaccharide kinase</fullName>
    </submittedName>
</protein>
<dbReference type="AlphaFoldDB" id="A0A1A8XJP7"/>